<evidence type="ECO:0000259" key="3">
    <source>
        <dbReference type="Pfam" id="PF01408"/>
    </source>
</evidence>
<dbReference type="Pfam" id="PF22725">
    <property type="entry name" value="GFO_IDH_MocA_C3"/>
    <property type="match status" value="1"/>
</dbReference>
<feature type="domain" description="GFO/IDH/MocA-like oxidoreductase" evidence="4">
    <location>
        <begin position="134"/>
        <end position="247"/>
    </location>
</feature>
<dbReference type="RefSeq" id="WP_377063512.1">
    <property type="nucleotide sequence ID" value="NZ_JBHSJJ010000004.1"/>
</dbReference>
<evidence type="ECO:0000313" key="6">
    <source>
        <dbReference type="Proteomes" id="UP001595818"/>
    </source>
</evidence>
<organism evidence="5 6">
    <name type="scientific">Negadavirga shengliensis</name>
    <dbReference type="NCBI Taxonomy" id="1389218"/>
    <lineage>
        <taxon>Bacteria</taxon>
        <taxon>Pseudomonadati</taxon>
        <taxon>Bacteroidota</taxon>
        <taxon>Cytophagia</taxon>
        <taxon>Cytophagales</taxon>
        <taxon>Cyclobacteriaceae</taxon>
        <taxon>Negadavirga</taxon>
    </lineage>
</organism>
<comment type="caution">
    <text evidence="5">The sequence shown here is derived from an EMBL/GenBank/DDBJ whole genome shotgun (WGS) entry which is preliminary data.</text>
</comment>
<sequence length="335" mass="37715">MTEKIKWGVLGAAKIALEKVIPAMQNSPIHEVYGLASRDLDKAKISAQELGIPKAYGSYEDLINDPEIDVIYNPLPNDLHVPYTLKCIEAGKHVLCEKPLAMNPEEIDGLIEARDKHKVKVGEAFMVASNPQWIKAREIVQSGQLGKIKAVHGFFSYYNVQKDNIRNIPESGGGGIWDIGCYPVFTSRFVLGKDPGRVVSMLEFDPNFRTDRLGSVLLHYPDDIHMTFTVSTQLVPYQRMLFYGEKKLLEVMIPFNAPPDQANEIRIHDGNFLNPQPEIIRLPVSNQYTMQADAFTQAILDDSEVPVTLENARVNAEVLHAIFESDKLEKWIDVK</sequence>
<gene>
    <name evidence="5" type="ORF">ACFPFU_08630</name>
</gene>
<dbReference type="Gene3D" id="3.30.360.10">
    <property type="entry name" value="Dihydrodipicolinate Reductase, domain 2"/>
    <property type="match status" value="1"/>
</dbReference>
<dbReference type="Proteomes" id="UP001595818">
    <property type="component" value="Unassembled WGS sequence"/>
</dbReference>
<dbReference type="Gene3D" id="3.40.50.720">
    <property type="entry name" value="NAD(P)-binding Rossmann-like Domain"/>
    <property type="match status" value="1"/>
</dbReference>
<protein>
    <submittedName>
        <fullName evidence="5">Gfo/Idh/MocA family protein</fullName>
    </submittedName>
</protein>
<feature type="domain" description="Gfo/Idh/MocA-like oxidoreductase N-terminal" evidence="3">
    <location>
        <begin position="5"/>
        <end position="123"/>
    </location>
</feature>
<keyword evidence="6" id="KW-1185">Reference proteome</keyword>
<dbReference type="InterPro" id="IPR055170">
    <property type="entry name" value="GFO_IDH_MocA-like_dom"/>
</dbReference>
<dbReference type="SUPFAM" id="SSF55347">
    <property type="entry name" value="Glyceraldehyde-3-phosphate dehydrogenase-like, C-terminal domain"/>
    <property type="match status" value="1"/>
</dbReference>
<evidence type="ECO:0000256" key="2">
    <source>
        <dbReference type="ARBA" id="ARBA00023002"/>
    </source>
</evidence>
<dbReference type="PANTHER" id="PTHR22604">
    <property type="entry name" value="OXIDOREDUCTASES"/>
    <property type="match status" value="1"/>
</dbReference>
<comment type="similarity">
    <text evidence="1">Belongs to the Gfo/Idh/MocA family.</text>
</comment>
<proteinExistence type="inferred from homology"/>
<dbReference type="EMBL" id="JBHSJJ010000004">
    <property type="protein sequence ID" value="MFC4871747.1"/>
    <property type="molecule type" value="Genomic_DNA"/>
</dbReference>
<dbReference type="PANTHER" id="PTHR22604:SF105">
    <property type="entry name" value="TRANS-1,2-DIHYDROBENZENE-1,2-DIOL DEHYDROGENASE"/>
    <property type="match status" value="1"/>
</dbReference>
<dbReference type="InterPro" id="IPR050984">
    <property type="entry name" value="Gfo/Idh/MocA_domain"/>
</dbReference>
<evidence type="ECO:0000256" key="1">
    <source>
        <dbReference type="ARBA" id="ARBA00010928"/>
    </source>
</evidence>
<dbReference type="InterPro" id="IPR000683">
    <property type="entry name" value="Gfo/Idh/MocA-like_OxRdtase_N"/>
</dbReference>
<keyword evidence="2" id="KW-0560">Oxidoreductase</keyword>
<name>A0ABV9SZA3_9BACT</name>
<dbReference type="InterPro" id="IPR036291">
    <property type="entry name" value="NAD(P)-bd_dom_sf"/>
</dbReference>
<evidence type="ECO:0000259" key="4">
    <source>
        <dbReference type="Pfam" id="PF22725"/>
    </source>
</evidence>
<reference evidence="6" key="1">
    <citation type="journal article" date="2019" name="Int. J. Syst. Evol. Microbiol.">
        <title>The Global Catalogue of Microorganisms (GCM) 10K type strain sequencing project: providing services to taxonomists for standard genome sequencing and annotation.</title>
        <authorList>
            <consortium name="The Broad Institute Genomics Platform"/>
            <consortium name="The Broad Institute Genome Sequencing Center for Infectious Disease"/>
            <person name="Wu L."/>
            <person name="Ma J."/>
        </authorList>
    </citation>
    <scope>NUCLEOTIDE SEQUENCE [LARGE SCALE GENOMIC DNA]</scope>
    <source>
        <strain evidence="6">CGMCC 4.7466</strain>
    </source>
</reference>
<accession>A0ABV9SZA3</accession>
<dbReference type="SUPFAM" id="SSF51735">
    <property type="entry name" value="NAD(P)-binding Rossmann-fold domains"/>
    <property type="match status" value="1"/>
</dbReference>
<evidence type="ECO:0000313" key="5">
    <source>
        <dbReference type="EMBL" id="MFC4871747.1"/>
    </source>
</evidence>
<dbReference type="Pfam" id="PF01408">
    <property type="entry name" value="GFO_IDH_MocA"/>
    <property type="match status" value="1"/>
</dbReference>